<feature type="coiled-coil region" evidence="1">
    <location>
        <begin position="365"/>
        <end position="399"/>
    </location>
</feature>
<feature type="coiled-coil region" evidence="1">
    <location>
        <begin position="118"/>
        <end position="159"/>
    </location>
</feature>
<evidence type="ECO:0000313" key="4">
    <source>
        <dbReference type="Proteomes" id="UP000284403"/>
    </source>
</evidence>
<reference evidence="3 4" key="1">
    <citation type="journal article" date="2018" name="BMC Genomics">
        <title>Genomic comparison of Trypanosoma conorhini and Trypanosoma rangeli to Trypanosoma cruzi strains of high and low virulence.</title>
        <authorList>
            <person name="Bradwell K.R."/>
            <person name="Koparde V.N."/>
            <person name="Matveyev A.V."/>
            <person name="Serrano M.G."/>
            <person name="Alves J.M."/>
            <person name="Parikh H."/>
            <person name="Huang B."/>
            <person name="Lee V."/>
            <person name="Espinosa-Alvarez O."/>
            <person name="Ortiz P.A."/>
            <person name="Costa-Martins A.G."/>
            <person name="Teixeira M.M."/>
            <person name="Buck G.A."/>
        </authorList>
    </citation>
    <scope>NUCLEOTIDE SEQUENCE [LARGE SCALE GENOMIC DNA]</scope>
    <source>
        <strain evidence="3 4">025E</strain>
    </source>
</reference>
<protein>
    <submittedName>
        <fullName evidence="3">Uncharacterized protein</fullName>
    </submittedName>
</protein>
<evidence type="ECO:0000256" key="2">
    <source>
        <dbReference type="SAM" id="MobiDB-lite"/>
    </source>
</evidence>
<dbReference type="GeneID" id="40314305"/>
<feature type="region of interest" description="Disordered" evidence="2">
    <location>
        <begin position="15"/>
        <end position="35"/>
    </location>
</feature>
<dbReference type="OrthoDB" id="250401at2759"/>
<dbReference type="Proteomes" id="UP000284403">
    <property type="component" value="Unassembled WGS sequence"/>
</dbReference>
<keyword evidence="1" id="KW-0175">Coiled coil</keyword>
<comment type="caution">
    <text evidence="3">The sequence shown here is derived from an EMBL/GenBank/DDBJ whole genome shotgun (WGS) entry which is preliminary data.</text>
</comment>
<dbReference type="EMBL" id="MKKU01000018">
    <property type="protein sequence ID" value="RNF27057.1"/>
    <property type="molecule type" value="Genomic_DNA"/>
</dbReference>
<name>A0A3R7PL91_9TRYP</name>
<dbReference type="AlphaFoldDB" id="A0A3R7PL91"/>
<feature type="coiled-coil region" evidence="1">
    <location>
        <begin position="299"/>
        <end position="333"/>
    </location>
</feature>
<proteinExistence type="predicted"/>
<feature type="region of interest" description="Disordered" evidence="2">
    <location>
        <begin position="412"/>
        <end position="433"/>
    </location>
</feature>
<evidence type="ECO:0000313" key="3">
    <source>
        <dbReference type="EMBL" id="RNF27057.1"/>
    </source>
</evidence>
<keyword evidence="4" id="KW-1185">Reference proteome</keyword>
<dbReference type="RefSeq" id="XP_029232263.1">
    <property type="nucleotide sequence ID" value="XM_029367634.1"/>
</dbReference>
<gene>
    <name evidence="3" type="ORF">Tco025E_00694</name>
</gene>
<sequence length="433" mass="47759">MMTPDTANVGCVASSPVSSYPTYTPPPPLPARNSVRNTPSTAMQRTFHTECDEVLRLIREDGLTRSASEKSSGAMCVPRSSTHEKYRAILDEVEHLNKLLEVTVEERDDVEGELQGKLTQMEMALRESDRELQEKDEELMHLRGVVESLRTQLEKLTTEVVRRGSCSYGNGSDTVAAREAGGGPSTVVADVAPGERPATALDRLAQSSLRWVEFLLKRCFSVDDRADGKLTHLLGLLNELGECGSEPGLDAPTVRSLCTQVSNCLIEVAEKGALGRRHLDSDALDLPTATEGRVSGEQENLLRRQVAGLEAERDALRQEASIIAEENVQLLRELKSRELPSPGASSPSARVDGLKVQNATLVAERKRQAALIQELRLQVEKLEEEKKELQTKFVHQAESLRRHERVLHFISRHERGDKGDNGGSNILHTTLAQ</sequence>
<accession>A0A3R7PL91</accession>
<evidence type="ECO:0000256" key="1">
    <source>
        <dbReference type="SAM" id="Coils"/>
    </source>
</evidence>
<feature type="compositionally biased region" description="Polar residues" evidence="2">
    <location>
        <begin position="423"/>
        <end position="433"/>
    </location>
</feature>
<organism evidence="3 4">
    <name type="scientific">Trypanosoma conorhini</name>
    <dbReference type="NCBI Taxonomy" id="83891"/>
    <lineage>
        <taxon>Eukaryota</taxon>
        <taxon>Discoba</taxon>
        <taxon>Euglenozoa</taxon>
        <taxon>Kinetoplastea</taxon>
        <taxon>Metakinetoplastina</taxon>
        <taxon>Trypanosomatida</taxon>
        <taxon>Trypanosomatidae</taxon>
        <taxon>Trypanosoma</taxon>
    </lineage>
</organism>